<evidence type="ECO:0000256" key="4">
    <source>
        <dbReference type="ARBA" id="ARBA00022679"/>
    </source>
</evidence>
<comment type="catalytic activity">
    <reaction evidence="1">
        <text>ATP + protein L-histidine = ADP + protein N-phospho-L-histidine.</text>
        <dbReference type="EC" id="2.7.13.3"/>
    </reaction>
</comment>
<gene>
    <name evidence="12" type="ORF">A3F84_01115</name>
</gene>
<evidence type="ECO:0000256" key="5">
    <source>
        <dbReference type="ARBA" id="ARBA00022741"/>
    </source>
</evidence>
<dbReference type="Gene3D" id="1.10.287.130">
    <property type="match status" value="1"/>
</dbReference>
<dbReference type="Gene3D" id="2.130.10.10">
    <property type="entry name" value="YVTN repeat-like/Quinoprotein amine dehydrogenase"/>
    <property type="match status" value="1"/>
</dbReference>
<keyword evidence="5" id="KW-0547">Nucleotide-binding</keyword>
<dbReference type="SUPFAM" id="SSF55874">
    <property type="entry name" value="ATPase domain of HSP90 chaperone/DNA topoisomerase II/histidine kinase"/>
    <property type="match status" value="1"/>
</dbReference>
<dbReference type="SMART" id="SM00388">
    <property type="entry name" value="HisKA"/>
    <property type="match status" value="1"/>
</dbReference>
<dbReference type="PANTHER" id="PTHR43065:SF46">
    <property type="entry name" value="C4-DICARBOXYLATE TRANSPORT SENSOR PROTEIN DCTB"/>
    <property type="match status" value="1"/>
</dbReference>
<dbReference type="PANTHER" id="PTHR43065">
    <property type="entry name" value="SENSOR HISTIDINE KINASE"/>
    <property type="match status" value="1"/>
</dbReference>
<dbReference type="InterPro" id="IPR003594">
    <property type="entry name" value="HATPase_dom"/>
</dbReference>
<evidence type="ECO:0000256" key="7">
    <source>
        <dbReference type="ARBA" id="ARBA00022840"/>
    </source>
</evidence>
<evidence type="ECO:0000259" key="11">
    <source>
        <dbReference type="PROSITE" id="PS50109"/>
    </source>
</evidence>
<dbReference type="SUPFAM" id="SSF63829">
    <property type="entry name" value="Calcium-dependent phosphotriesterase"/>
    <property type="match status" value="1"/>
</dbReference>
<reference evidence="12 13" key="1">
    <citation type="journal article" date="2016" name="Nat. Commun.">
        <title>Thousands of microbial genomes shed light on interconnected biogeochemical processes in an aquifer system.</title>
        <authorList>
            <person name="Anantharaman K."/>
            <person name="Brown C.T."/>
            <person name="Hug L.A."/>
            <person name="Sharon I."/>
            <person name="Castelle C.J."/>
            <person name="Probst A.J."/>
            <person name="Thomas B.C."/>
            <person name="Singh A."/>
            <person name="Wilkins M.J."/>
            <person name="Karaoz U."/>
            <person name="Brodie E.L."/>
            <person name="Williams K.H."/>
            <person name="Hubbard S.S."/>
            <person name="Banfield J.F."/>
        </authorList>
    </citation>
    <scope>NUCLEOTIDE SEQUENCE [LARGE SCALE GENOMIC DNA]</scope>
    <source>
        <strain evidence="13">RIFCSPLOWO2_12_FULL_64_10</strain>
    </source>
</reference>
<keyword evidence="9" id="KW-0175">Coiled coil</keyword>
<evidence type="ECO:0000313" key="13">
    <source>
        <dbReference type="Proteomes" id="UP000178606"/>
    </source>
</evidence>
<comment type="caution">
    <text evidence="12">The sequence shown here is derived from an EMBL/GenBank/DDBJ whole genome shotgun (WGS) entry which is preliminary data.</text>
</comment>
<keyword evidence="6" id="KW-0418">Kinase</keyword>
<keyword evidence="4" id="KW-0808">Transferase</keyword>
<dbReference type="EMBL" id="MFKF01000280">
    <property type="protein sequence ID" value="OGG46900.1"/>
    <property type="molecule type" value="Genomic_DNA"/>
</dbReference>
<evidence type="ECO:0000256" key="2">
    <source>
        <dbReference type="ARBA" id="ARBA00012438"/>
    </source>
</evidence>
<evidence type="ECO:0000256" key="1">
    <source>
        <dbReference type="ARBA" id="ARBA00000085"/>
    </source>
</evidence>
<feature type="coiled-coil region" evidence="9">
    <location>
        <begin position="244"/>
        <end position="292"/>
    </location>
</feature>
<dbReference type="SUPFAM" id="SSF47384">
    <property type="entry name" value="Homodimeric domain of signal transducing histidine kinase"/>
    <property type="match status" value="1"/>
</dbReference>
<dbReference type="InterPro" id="IPR005467">
    <property type="entry name" value="His_kinase_dom"/>
</dbReference>
<evidence type="ECO:0000256" key="10">
    <source>
        <dbReference type="SAM" id="MobiDB-lite"/>
    </source>
</evidence>
<evidence type="ECO:0000256" key="9">
    <source>
        <dbReference type="SAM" id="Coils"/>
    </source>
</evidence>
<sequence>MTSYIHAVSGTNRGDLWVGTRTYGVFHFDGQTWRQYNERDGLAHSQVNAFMRTADGGIWAATSGGISRFDGRTWVTHALPHEPGLIVAGGGLRQSRDGALWLNMANVFRTVRYEPHAGPPETEVTVSLDRVSQPGNTVLAWAGVDPWRVTPDEELQYAWRLDGGAWSPFSFEKNKVFLSLPSGRHTFEVKARDRDFNEDPMPAVVRFRVVPPVWQEPWFIGMVALLLGVAGLQTGRVVRRDRRLRESNAALSSANRELFQANQDLRREIAERQRTEGERARLDERLQQLRYLYRMRSSLGDARSPEEAIRRAGEALIEVLPLSAGALVQYKGRTWQFGGTENVECRMSNVECRMSNVEIENLNDFNSKFEIRHSKLGGVRYDRGLFWGGRERGRLSLFCEVALSESQERTLLDETAGQIAAVMEARELETQILHSSRLVSLGQMAAGVAHELSQPLSAISATAEGLFLRLEEGIAISRRRVMEMMENVMGLVERMIGTIEHLRVFSRDTSGEAGIRFSVNEVVRSSLGLVGAQIRSHGVTLHLDLDEGLPPVWGHPHQMEQVLLNLLNNARDALDEREGERRKAKGEREDISALRPSPSAFGDGERRGEGWTKGVWVRTQCERYGGGRWVVAEVEDNGVGMDEAIRARLFEPFFTTKPADRGTGIGLSICQAIVQKHGGWIACEGRKGEGTTFRVGLPAAEEM</sequence>
<dbReference type="InterPro" id="IPR036097">
    <property type="entry name" value="HisK_dim/P_sf"/>
</dbReference>
<dbReference type="SMART" id="SM00387">
    <property type="entry name" value="HATPase_c"/>
    <property type="match status" value="1"/>
</dbReference>
<dbReference type="InterPro" id="IPR036890">
    <property type="entry name" value="HATPase_C_sf"/>
</dbReference>
<name>A0A1F6CCZ9_HANXR</name>
<evidence type="ECO:0000256" key="8">
    <source>
        <dbReference type="ARBA" id="ARBA00023012"/>
    </source>
</evidence>
<dbReference type="Pfam" id="PF02518">
    <property type="entry name" value="HATPase_c"/>
    <property type="match status" value="1"/>
</dbReference>
<proteinExistence type="predicted"/>
<dbReference type="PROSITE" id="PS50109">
    <property type="entry name" value="HIS_KIN"/>
    <property type="match status" value="1"/>
</dbReference>
<accession>A0A1F6CCZ9</accession>
<dbReference type="Gene3D" id="2.60.40.10">
    <property type="entry name" value="Immunoglobulins"/>
    <property type="match status" value="1"/>
</dbReference>
<evidence type="ECO:0000256" key="6">
    <source>
        <dbReference type="ARBA" id="ARBA00022777"/>
    </source>
</evidence>
<feature type="compositionally biased region" description="Basic and acidic residues" evidence="10">
    <location>
        <begin position="575"/>
        <end position="592"/>
    </location>
</feature>
<dbReference type="Pfam" id="PF00512">
    <property type="entry name" value="HisKA"/>
    <property type="match status" value="1"/>
</dbReference>
<evidence type="ECO:0000256" key="3">
    <source>
        <dbReference type="ARBA" id="ARBA00022553"/>
    </source>
</evidence>
<keyword evidence="3" id="KW-0597">Phosphoprotein</keyword>
<dbReference type="AlphaFoldDB" id="A0A1F6CCZ9"/>
<dbReference type="PRINTS" id="PR00344">
    <property type="entry name" value="BCTRLSENSOR"/>
</dbReference>
<dbReference type="InterPro" id="IPR004358">
    <property type="entry name" value="Sig_transdc_His_kin-like_C"/>
</dbReference>
<protein>
    <recommendedName>
        <fullName evidence="2">histidine kinase</fullName>
        <ecNumber evidence="2">2.7.13.3</ecNumber>
    </recommendedName>
</protein>
<dbReference type="InterPro" id="IPR013783">
    <property type="entry name" value="Ig-like_fold"/>
</dbReference>
<feature type="region of interest" description="Disordered" evidence="10">
    <location>
        <begin position="575"/>
        <end position="607"/>
    </location>
</feature>
<evidence type="ECO:0000313" key="12">
    <source>
        <dbReference type="EMBL" id="OGG46900.1"/>
    </source>
</evidence>
<feature type="domain" description="Histidine kinase" evidence="11">
    <location>
        <begin position="447"/>
        <end position="701"/>
    </location>
</feature>
<organism evidence="12 13">
    <name type="scientific">Handelsmanbacteria sp. (strain RIFCSPLOWO2_12_FULL_64_10)</name>
    <dbReference type="NCBI Taxonomy" id="1817868"/>
    <lineage>
        <taxon>Bacteria</taxon>
        <taxon>Candidatus Handelsmaniibacteriota</taxon>
    </lineage>
</organism>
<dbReference type="CDD" id="cd00082">
    <property type="entry name" value="HisKA"/>
    <property type="match status" value="1"/>
</dbReference>
<dbReference type="InterPro" id="IPR003661">
    <property type="entry name" value="HisK_dim/P_dom"/>
</dbReference>
<keyword evidence="7" id="KW-0067">ATP-binding</keyword>
<dbReference type="Gene3D" id="3.30.565.10">
    <property type="entry name" value="Histidine kinase-like ATPase, C-terminal domain"/>
    <property type="match status" value="1"/>
</dbReference>
<keyword evidence="8" id="KW-0902">Two-component regulatory system</keyword>
<dbReference type="GO" id="GO:0005524">
    <property type="term" value="F:ATP binding"/>
    <property type="evidence" value="ECO:0007669"/>
    <property type="project" value="UniProtKB-KW"/>
</dbReference>
<dbReference type="Proteomes" id="UP000178606">
    <property type="component" value="Unassembled WGS sequence"/>
</dbReference>
<dbReference type="InterPro" id="IPR015943">
    <property type="entry name" value="WD40/YVTN_repeat-like_dom_sf"/>
</dbReference>
<dbReference type="EC" id="2.7.13.3" evidence="2"/>
<dbReference type="GO" id="GO:0000155">
    <property type="term" value="F:phosphorelay sensor kinase activity"/>
    <property type="evidence" value="ECO:0007669"/>
    <property type="project" value="InterPro"/>
</dbReference>